<dbReference type="AlphaFoldDB" id="A0A812K7Z1"/>
<comment type="caution">
    <text evidence="2">The sequence shown here is derived from an EMBL/GenBank/DDBJ whole genome shotgun (WGS) entry which is preliminary data.</text>
</comment>
<evidence type="ECO:0000256" key="1">
    <source>
        <dbReference type="SAM" id="MobiDB-lite"/>
    </source>
</evidence>
<feature type="region of interest" description="Disordered" evidence="1">
    <location>
        <begin position="1"/>
        <end position="27"/>
    </location>
</feature>
<protein>
    <submittedName>
        <fullName evidence="2">Uncharacterized protein</fullName>
    </submittedName>
</protein>
<sequence length="144" mass="16345">MQDVVRTPVSSQDKSPTSSERRASERSVRFLMETANETASRRASATSALSRDTENMQVSAMEWRDECNLLKQQLEAQERRFRFRLGGTALVLLTILAVSVVGEEHNIHGLQEKERRLTALVHVLEEQLLNISNFSSQNITTMLE</sequence>
<name>A0A812K7Z1_9DINO</name>
<reference evidence="2" key="1">
    <citation type="submission" date="2021-02" db="EMBL/GenBank/DDBJ databases">
        <authorList>
            <person name="Dougan E. K."/>
            <person name="Rhodes N."/>
            <person name="Thang M."/>
            <person name="Chan C."/>
        </authorList>
    </citation>
    <scope>NUCLEOTIDE SEQUENCE</scope>
</reference>
<proteinExistence type="predicted"/>
<dbReference type="EMBL" id="CAJNDS010000557">
    <property type="protein sequence ID" value="CAE7217951.1"/>
    <property type="molecule type" value="Genomic_DNA"/>
</dbReference>
<dbReference type="OrthoDB" id="10643783at2759"/>
<evidence type="ECO:0000313" key="2">
    <source>
        <dbReference type="EMBL" id="CAE7217951.1"/>
    </source>
</evidence>
<gene>
    <name evidence="2" type="ORF">SNAT2548_LOCUS7803</name>
</gene>
<dbReference type="Proteomes" id="UP000604046">
    <property type="component" value="Unassembled WGS sequence"/>
</dbReference>
<organism evidence="2 3">
    <name type="scientific">Symbiodinium natans</name>
    <dbReference type="NCBI Taxonomy" id="878477"/>
    <lineage>
        <taxon>Eukaryota</taxon>
        <taxon>Sar</taxon>
        <taxon>Alveolata</taxon>
        <taxon>Dinophyceae</taxon>
        <taxon>Suessiales</taxon>
        <taxon>Symbiodiniaceae</taxon>
        <taxon>Symbiodinium</taxon>
    </lineage>
</organism>
<evidence type="ECO:0000313" key="3">
    <source>
        <dbReference type="Proteomes" id="UP000604046"/>
    </source>
</evidence>
<feature type="compositionally biased region" description="Polar residues" evidence="1">
    <location>
        <begin position="8"/>
        <end position="17"/>
    </location>
</feature>
<keyword evidence="3" id="KW-1185">Reference proteome</keyword>
<accession>A0A812K7Z1</accession>